<comment type="caution">
    <text evidence="1">The sequence shown here is derived from an EMBL/GenBank/DDBJ whole genome shotgun (WGS) entry which is preliminary data.</text>
</comment>
<protein>
    <submittedName>
        <fullName evidence="1">Uncharacterized protein</fullName>
    </submittedName>
</protein>
<sequence length="193" mass="21170">MEPDQLFLAADAELRSVIDRISPEDFDKPVPAAWSQNPNPTILDILRAHAYDEAWVPGVIAGASAADGDELLGRDLLGDDPIVAYNLLNDAATMAVREGVNLDATRRFQYGDYPAREGLAHLAMYRGFQAWLIAKHLSIPFHLSAETIAEMNEHVVPNADEWRSFGVLPPAIAPPAGADDETRLLCTVGFWIH</sequence>
<dbReference type="Proteomes" id="UP001595773">
    <property type="component" value="Unassembled WGS sequence"/>
</dbReference>
<proteinExistence type="predicted"/>
<name>A0ABV8R2H1_9MICC</name>
<accession>A0ABV8R2H1</accession>
<gene>
    <name evidence="1" type="ORF">ACFOW9_08390</name>
</gene>
<evidence type="ECO:0000313" key="1">
    <source>
        <dbReference type="EMBL" id="MFC4265618.1"/>
    </source>
</evidence>
<keyword evidence="2" id="KW-1185">Reference proteome</keyword>
<evidence type="ECO:0000313" key="2">
    <source>
        <dbReference type="Proteomes" id="UP001595773"/>
    </source>
</evidence>
<dbReference type="RefSeq" id="WP_230067595.1">
    <property type="nucleotide sequence ID" value="NZ_BAABLL010000004.1"/>
</dbReference>
<organism evidence="1 2">
    <name type="scientific">Arthrobacter cryoconiti</name>
    <dbReference type="NCBI Taxonomy" id="748907"/>
    <lineage>
        <taxon>Bacteria</taxon>
        <taxon>Bacillati</taxon>
        <taxon>Actinomycetota</taxon>
        <taxon>Actinomycetes</taxon>
        <taxon>Micrococcales</taxon>
        <taxon>Micrococcaceae</taxon>
        <taxon>Arthrobacter</taxon>
    </lineage>
</organism>
<dbReference type="EMBL" id="JBHSCQ010000010">
    <property type="protein sequence ID" value="MFC4265618.1"/>
    <property type="molecule type" value="Genomic_DNA"/>
</dbReference>
<reference evidence="2" key="1">
    <citation type="journal article" date="2019" name="Int. J. Syst. Evol. Microbiol.">
        <title>The Global Catalogue of Microorganisms (GCM) 10K type strain sequencing project: providing services to taxonomists for standard genome sequencing and annotation.</title>
        <authorList>
            <consortium name="The Broad Institute Genomics Platform"/>
            <consortium name="The Broad Institute Genome Sequencing Center for Infectious Disease"/>
            <person name="Wu L."/>
            <person name="Ma J."/>
        </authorList>
    </citation>
    <scope>NUCLEOTIDE SEQUENCE [LARGE SCALE GENOMIC DNA]</scope>
    <source>
        <strain evidence="2">CGMCC 1.10698</strain>
    </source>
</reference>